<dbReference type="Pfam" id="PF00520">
    <property type="entry name" value="Ion_trans"/>
    <property type="match status" value="1"/>
</dbReference>
<dbReference type="GO" id="GO:0030553">
    <property type="term" value="F:cGMP binding"/>
    <property type="evidence" value="ECO:0007669"/>
    <property type="project" value="UniProtKB-KW"/>
</dbReference>
<evidence type="ECO:0000256" key="12">
    <source>
        <dbReference type="ARBA" id="ARBA00023303"/>
    </source>
</evidence>
<dbReference type="InterPro" id="IPR050866">
    <property type="entry name" value="CNG_cation_channel"/>
</dbReference>
<keyword evidence="3" id="KW-0140">cGMP</keyword>
<dbReference type="Gene3D" id="2.60.120.10">
    <property type="entry name" value="Jelly Rolls"/>
    <property type="match status" value="1"/>
</dbReference>
<dbReference type="InterPro" id="IPR014710">
    <property type="entry name" value="RmlC-like_jellyroll"/>
</dbReference>
<name>A0A6F9D8X4_9ASCI</name>
<evidence type="ECO:0000259" key="18">
    <source>
        <dbReference type="PROSITE" id="PS50042"/>
    </source>
</evidence>
<keyword evidence="12" id="KW-0407">Ion channel</keyword>
<keyword evidence="11" id="KW-1071">Ligand-gated ion channel</keyword>
<dbReference type="InterPro" id="IPR018490">
    <property type="entry name" value="cNMP-bd_dom_sf"/>
</dbReference>
<dbReference type="GO" id="GO:0007601">
    <property type="term" value="P:visual perception"/>
    <property type="evidence" value="ECO:0007669"/>
    <property type="project" value="UniProtKB-KW"/>
</dbReference>
<dbReference type="GO" id="GO:0005223">
    <property type="term" value="F:intracellularly cGMP-activated cation channel activity"/>
    <property type="evidence" value="ECO:0007669"/>
    <property type="project" value="TreeGrafter"/>
</dbReference>
<organism evidence="19">
    <name type="scientific">Phallusia mammillata</name>
    <dbReference type="NCBI Taxonomy" id="59560"/>
    <lineage>
        <taxon>Eukaryota</taxon>
        <taxon>Metazoa</taxon>
        <taxon>Chordata</taxon>
        <taxon>Tunicata</taxon>
        <taxon>Ascidiacea</taxon>
        <taxon>Phlebobranchia</taxon>
        <taxon>Ascidiidae</taxon>
        <taxon>Phallusia</taxon>
    </lineage>
</organism>
<dbReference type="GO" id="GO:0005886">
    <property type="term" value="C:plasma membrane"/>
    <property type="evidence" value="ECO:0007669"/>
    <property type="project" value="TreeGrafter"/>
</dbReference>
<evidence type="ECO:0000313" key="19">
    <source>
        <dbReference type="EMBL" id="CAB3232044.1"/>
    </source>
</evidence>
<dbReference type="GO" id="GO:0001750">
    <property type="term" value="C:photoreceptor outer segment"/>
    <property type="evidence" value="ECO:0007669"/>
    <property type="project" value="TreeGrafter"/>
</dbReference>
<sequence length="589" mass="68637">MDEQSSFMDDVDIDAVKKKCQSPAVIHAYQKWHKKCHVRAKRMEKHLFEDDSSSGESGGEEEGENHGNKDSMFQNQEVTHRNFLSVIINYKFPDTINPDTDTVYLIWQFLVTLCFMYNASCVPLRMTFPYQTKDSLLNWLTMDYVADSMYLIDMLVFQVRRQYLLGGVIQTDQKLTLKYYLSTWRFRRDVISLLPTDLLYLKFGVNAVFRVNRLFKLDSYYEFNDRFEMILKQAYVFRVFRTTGYLLYVIHLDACLYYYISYVGDFKSPWGYNLEGNAYVRCYFWAFMTTITIGNVPEPDTTVEYMIQLVNYFGGLFIFSVVIGQVRDSVHAATAAEELYRSQKNSCINYMQKNHIPVDIQRKVRLWFEYTWNTQRILDENALLKQMPDKMHTDLAINVHMDVLSKVEIFKECDRQLLYDLLLKLKPVLYLPGDYVCKKGEVGREMYIITNGMVQVVGDSKSTIFASLYPGTAFGEISLLAIGGGNRRTANIYSPGYTTLFLLLKNDLNEVVKNYPAAQKILRKKAMKMLNKDNKQPIIITRSSASRYHSMQRSNLQTGGFLNTMLQVAKMRNKDLNFVKDMVLKVKKS</sequence>
<feature type="transmembrane region" description="Helical" evidence="17">
    <location>
        <begin position="305"/>
        <end position="323"/>
    </location>
</feature>
<dbReference type="GO" id="GO:0017071">
    <property type="term" value="C:intracellular cyclic nucleotide activated cation channel complex"/>
    <property type="evidence" value="ECO:0007669"/>
    <property type="project" value="TreeGrafter"/>
</dbReference>
<keyword evidence="5 17" id="KW-0812">Transmembrane</keyword>
<dbReference type="InterPro" id="IPR018488">
    <property type="entry name" value="cNMP-bd_CS"/>
</dbReference>
<evidence type="ECO:0000256" key="13">
    <source>
        <dbReference type="ARBA" id="ARBA00023305"/>
    </source>
</evidence>
<dbReference type="InterPro" id="IPR005821">
    <property type="entry name" value="Ion_trans_dom"/>
</dbReference>
<evidence type="ECO:0000256" key="11">
    <source>
        <dbReference type="ARBA" id="ARBA00023286"/>
    </source>
</evidence>
<protein>
    <submittedName>
        <fullName evidence="19">Cyclic nucleotide-gated cation channel beta-1-like</fullName>
    </submittedName>
</protein>
<evidence type="ECO:0000256" key="4">
    <source>
        <dbReference type="ARBA" id="ARBA00022606"/>
    </source>
</evidence>
<evidence type="ECO:0000256" key="8">
    <source>
        <dbReference type="ARBA" id="ARBA00022992"/>
    </source>
</evidence>
<dbReference type="GO" id="GO:0044877">
    <property type="term" value="F:protein-containing complex binding"/>
    <property type="evidence" value="ECO:0007669"/>
    <property type="project" value="TreeGrafter"/>
</dbReference>
<accession>A0A6F9D8X4</accession>
<keyword evidence="8" id="KW-0142">cGMP-binding</keyword>
<dbReference type="Pfam" id="PF00027">
    <property type="entry name" value="cNMP_binding"/>
    <property type="match status" value="1"/>
</dbReference>
<proteinExistence type="evidence at transcript level"/>
<feature type="transmembrane region" description="Helical" evidence="17">
    <location>
        <begin position="104"/>
        <end position="124"/>
    </location>
</feature>
<evidence type="ECO:0000256" key="9">
    <source>
        <dbReference type="ARBA" id="ARBA00023065"/>
    </source>
</evidence>
<dbReference type="FunFam" id="1.10.287.630:FF:000001">
    <property type="entry name" value="Cyclic nucleotide-gated channel alpha 3"/>
    <property type="match status" value="1"/>
</dbReference>
<feature type="region of interest" description="Disordered" evidence="16">
    <location>
        <begin position="49"/>
        <end position="72"/>
    </location>
</feature>
<dbReference type="CDD" id="cd00038">
    <property type="entry name" value="CAP_ED"/>
    <property type="match status" value="1"/>
</dbReference>
<keyword evidence="6" id="KW-0547">Nucleotide-binding</keyword>
<feature type="transmembrane region" description="Helical" evidence="17">
    <location>
        <begin position="239"/>
        <end position="260"/>
    </location>
</feature>
<dbReference type="FunFam" id="2.60.120.10:FF:000020">
    <property type="entry name" value="Cyclic nucleotide-gated channel beta 3"/>
    <property type="match status" value="1"/>
</dbReference>
<keyword evidence="10 17" id="KW-0472">Membrane</keyword>
<comment type="subcellular location">
    <subcellularLocation>
        <location evidence="1">Membrane</location>
        <topology evidence="1">Multi-pass membrane protein</topology>
    </subcellularLocation>
</comment>
<evidence type="ECO:0000256" key="16">
    <source>
        <dbReference type="SAM" id="MobiDB-lite"/>
    </source>
</evidence>
<keyword evidence="4" id="KW-0716">Sensory transduction</keyword>
<evidence type="ECO:0000256" key="15">
    <source>
        <dbReference type="ARBA" id="ARBA00036239"/>
    </source>
</evidence>
<dbReference type="PANTHER" id="PTHR45638">
    <property type="entry name" value="CYCLIC NUCLEOTIDE-GATED CATION CHANNEL SUBUNIT A"/>
    <property type="match status" value="1"/>
</dbReference>
<evidence type="ECO:0000256" key="7">
    <source>
        <dbReference type="ARBA" id="ARBA00022989"/>
    </source>
</evidence>
<evidence type="ECO:0000256" key="17">
    <source>
        <dbReference type="SAM" id="Phobius"/>
    </source>
</evidence>
<keyword evidence="2" id="KW-0813">Transport</keyword>
<dbReference type="AlphaFoldDB" id="A0A6F9D8X4"/>
<evidence type="ECO:0000256" key="5">
    <source>
        <dbReference type="ARBA" id="ARBA00022692"/>
    </source>
</evidence>
<dbReference type="SUPFAM" id="SSF81324">
    <property type="entry name" value="Voltage-gated potassium channels"/>
    <property type="match status" value="1"/>
</dbReference>
<keyword evidence="9" id="KW-0406">Ion transport</keyword>
<dbReference type="PROSITE" id="PS00889">
    <property type="entry name" value="CNMP_BINDING_2"/>
    <property type="match status" value="1"/>
</dbReference>
<dbReference type="PROSITE" id="PS00888">
    <property type="entry name" value="CNMP_BINDING_1"/>
    <property type="match status" value="1"/>
</dbReference>
<evidence type="ECO:0000256" key="1">
    <source>
        <dbReference type="ARBA" id="ARBA00004141"/>
    </source>
</evidence>
<comment type="catalytic activity">
    <reaction evidence="15">
        <text>Na(+)(in) = Na(+)(out)</text>
        <dbReference type="Rhea" id="RHEA:34963"/>
        <dbReference type="ChEBI" id="CHEBI:29101"/>
    </reaction>
</comment>
<gene>
    <name evidence="19" type="primary">Cngb1</name>
</gene>
<dbReference type="GO" id="GO:0005222">
    <property type="term" value="F:intracellularly cAMP-activated cation channel activity"/>
    <property type="evidence" value="ECO:0007669"/>
    <property type="project" value="TreeGrafter"/>
</dbReference>
<dbReference type="SUPFAM" id="SSF51206">
    <property type="entry name" value="cAMP-binding domain-like"/>
    <property type="match status" value="1"/>
</dbReference>
<feature type="domain" description="Cyclic nucleotide-binding" evidence="18">
    <location>
        <begin position="409"/>
        <end position="512"/>
    </location>
</feature>
<keyword evidence="7 17" id="KW-1133">Transmembrane helix</keyword>
<reference evidence="19" key="1">
    <citation type="submission" date="2020-04" db="EMBL/GenBank/DDBJ databases">
        <authorList>
            <person name="Neveu A P."/>
        </authorList>
    </citation>
    <scope>NUCLEOTIDE SEQUENCE</scope>
    <source>
        <tissue evidence="19">Whole embryo</tissue>
    </source>
</reference>
<dbReference type="SMART" id="SM00100">
    <property type="entry name" value="cNMP"/>
    <property type="match status" value="1"/>
</dbReference>
<evidence type="ECO:0000256" key="3">
    <source>
        <dbReference type="ARBA" id="ARBA00022535"/>
    </source>
</evidence>
<evidence type="ECO:0000256" key="10">
    <source>
        <dbReference type="ARBA" id="ARBA00023136"/>
    </source>
</evidence>
<dbReference type="PROSITE" id="PS50042">
    <property type="entry name" value="CNMP_BINDING_3"/>
    <property type="match status" value="1"/>
</dbReference>
<dbReference type="InterPro" id="IPR000595">
    <property type="entry name" value="cNMP-bd_dom"/>
</dbReference>
<dbReference type="EMBL" id="LR784042">
    <property type="protein sequence ID" value="CAB3232044.1"/>
    <property type="molecule type" value="mRNA"/>
</dbReference>
<dbReference type="Gene3D" id="1.10.287.630">
    <property type="entry name" value="Helix hairpin bin"/>
    <property type="match status" value="1"/>
</dbReference>
<comment type="catalytic activity">
    <reaction evidence="14">
        <text>K(+)(in) = K(+)(out)</text>
        <dbReference type="Rhea" id="RHEA:29463"/>
        <dbReference type="ChEBI" id="CHEBI:29103"/>
    </reaction>
</comment>
<dbReference type="Gene3D" id="1.10.287.70">
    <property type="match status" value="1"/>
</dbReference>
<keyword evidence="13" id="KW-0844">Vision</keyword>
<evidence type="ECO:0000256" key="2">
    <source>
        <dbReference type="ARBA" id="ARBA00022448"/>
    </source>
</evidence>
<evidence type="ECO:0000256" key="6">
    <source>
        <dbReference type="ARBA" id="ARBA00022741"/>
    </source>
</evidence>
<dbReference type="PANTHER" id="PTHR45638:SF1">
    <property type="entry name" value="CYCLIC NUCLEOTIDE-GATED ION CHANNEL SUBUNIT B, ISOFORM A"/>
    <property type="match status" value="1"/>
</dbReference>
<feature type="compositionally biased region" description="Acidic residues" evidence="16">
    <location>
        <begin position="50"/>
        <end position="63"/>
    </location>
</feature>
<dbReference type="FunFam" id="1.10.287.70:FF:000072">
    <property type="entry name" value="Cyclic nucleotide gated channel beta 3"/>
    <property type="match status" value="1"/>
</dbReference>
<evidence type="ECO:0000256" key="14">
    <source>
        <dbReference type="ARBA" id="ARBA00034430"/>
    </source>
</evidence>